<feature type="region of interest" description="Disordered" evidence="1">
    <location>
        <begin position="134"/>
        <end position="153"/>
    </location>
</feature>
<feature type="compositionally biased region" description="Pro residues" evidence="1">
    <location>
        <begin position="39"/>
        <end position="50"/>
    </location>
</feature>
<keyword evidence="2" id="KW-1133">Transmembrane helix</keyword>
<evidence type="ECO:0000256" key="2">
    <source>
        <dbReference type="SAM" id="Phobius"/>
    </source>
</evidence>
<feature type="region of interest" description="Disordered" evidence="1">
    <location>
        <begin position="1"/>
        <end position="80"/>
    </location>
</feature>
<feature type="compositionally biased region" description="Low complexity" evidence="1">
    <location>
        <begin position="22"/>
        <end position="31"/>
    </location>
</feature>
<feature type="region of interest" description="Disordered" evidence="1">
    <location>
        <begin position="177"/>
        <end position="196"/>
    </location>
</feature>
<dbReference type="Proteomes" id="UP000807025">
    <property type="component" value="Unassembled WGS sequence"/>
</dbReference>
<feature type="transmembrane region" description="Helical" evidence="2">
    <location>
        <begin position="82"/>
        <end position="106"/>
    </location>
</feature>
<dbReference type="OrthoDB" id="3068246at2759"/>
<accession>A0A9P6DGI8</accession>
<evidence type="ECO:0000313" key="3">
    <source>
        <dbReference type="EMBL" id="KAF9496058.1"/>
    </source>
</evidence>
<keyword evidence="4" id="KW-1185">Reference proteome</keyword>
<protein>
    <submittedName>
        <fullName evidence="3">Uncharacterized protein</fullName>
    </submittedName>
</protein>
<feature type="compositionally biased region" description="Low complexity" evidence="1">
    <location>
        <begin position="51"/>
        <end position="62"/>
    </location>
</feature>
<gene>
    <name evidence="3" type="ORF">BDN71DRAFT_801289</name>
</gene>
<organism evidence="3 4">
    <name type="scientific">Pleurotus eryngii</name>
    <name type="common">Boletus of the steppes</name>
    <dbReference type="NCBI Taxonomy" id="5323"/>
    <lineage>
        <taxon>Eukaryota</taxon>
        <taxon>Fungi</taxon>
        <taxon>Dikarya</taxon>
        <taxon>Basidiomycota</taxon>
        <taxon>Agaricomycotina</taxon>
        <taxon>Agaricomycetes</taxon>
        <taxon>Agaricomycetidae</taxon>
        <taxon>Agaricales</taxon>
        <taxon>Pleurotineae</taxon>
        <taxon>Pleurotaceae</taxon>
        <taxon>Pleurotus</taxon>
    </lineage>
</organism>
<evidence type="ECO:0000313" key="4">
    <source>
        <dbReference type="Proteomes" id="UP000807025"/>
    </source>
</evidence>
<name>A0A9P6DGI8_PLEER</name>
<dbReference type="EMBL" id="MU154556">
    <property type="protein sequence ID" value="KAF9496058.1"/>
    <property type="molecule type" value="Genomic_DNA"/>
</dbReference>
<sequence length="257" mass="27919">MMFPRDLVVRQTSSAYEDDEASTSTPAPATRTRTRTRTPPTPSSNSPTPPASSASLPPTSNSDARENGNGNGSSNGDSGLPINVIVGGTLAGMALAIAIIMAWAYFSRALKRRREVESKKAYWLEATKNNTLHNIAPSNPSMTMRGTGSPHPVSVAVKPANSRVTFTALQVNRANTNHNRYHPHRNPNPKYHHPYRKHSNRCARRSASTPTLVATIRGRGQGWGRQRRRLSPGIQRGRCCSATVTVMVRSSARGRGT</sequence>
<proteinExistence type="predicted"/>
<evidence type="ECO:0000256" key="1">
    <source>
        <dbReference type="SAM" id="MobiDB-lite"/>
    </source>
</evidence>
<dbReference type="AlphaFoldDB" id="A0A9P6DGI8"/>
<keyword evidence="2" id="KW-0472">Membrane</keyword>
<keyword evidence="2" id="KW-0812">Transmembrane</keyword>
<reference evidence="3" key="1">
    <citation type="submission" date="2020-11" db="EMBL/GenBank/DDBJ databases">
        <authorList>
            <consortium name="DOE Joint Genome Institute"/>
            <person name="Ahrendt S."/>
            <person name="Riley R."/>
            <person name="Andreopoulos W."/>
            <person name="Labutti K."/>
            <person name="Pangilinan J."/>
            <person name="Ruiz-Duenas F.J."/>
            <person name="Barrasa J.M."/>
            <person name="Sanchez-Garcia M."/>
            <person name="Camarero S."/>
            <person name="Miyauchi S."/>
            <person name="Serrano A."/>
            <person name="Linde D."/>
            <person name="Babiker R."/>
            <person name="Drula E."/>
            <person name="Ayuso-Fernandez I."/>
            <person name="Pacheco R."/>
            <person name="Padilla G."/>
            <person name="Ferreira P."/>
            <person name="Barriuso J."/>
            <person name="Kellner H."/>
            <person name="Castanera R."/>
            <person name="Alfaro M."/>
            <person name="Ramirez L."/>
            <person name="Pisabarro A.G."/>
            <person name="Kuo A."/>
            <person name="Tritt A."/>
            <person name="Lipzen A."/>
            <person name="He G."/>
            <person name="Yan M."/>
            <person name="Ng V."/>
            <person name="Cullen D."/>
            <person name="Martin F."/>
            <person name="Rosso M.-N."/>
            <person name="Henrissat B."/>
            <person name="Hibbett D."/>
            <person name="Martinez A.T."/>
            <person name="Grigoriev I.V."/>
        </authorList>
    </citation>
    <scope>NUCLEOTIDE SEQUENCE</scope>
    <source>
        <strain evidence="3">ATCC 90797</strain>
    </source>
</reference>
<feature type="compositionally biased region" description="Basic residues" evidence="1">
    <location>
        <begin position="179"/>
        <end position="196"/>
    </location>
</feature>
<comment type="caution">
    <text evidence="3">The sequence shown here is derived from an EMBL/GenBank/DDBJ whole genome shotgun (WGS) entry which is preliminary data.</text>
</comment>
<feature type="compositionally biased region" description="Polar residues" evidence="1">
    <location>
        <begin position="134"/>
        <end position="146"/>
    </location>
</feature>